<evidence type="ECO:0000313" key="4">
    <source>
        <dbReference type="Proteomes" id="UP000235114"/>
    </source>
</evidence>
<reference evidence="2 4" key="2">
    <citation type="submission" date="2017-12" db="EMBL/GenBank/DDBJ databases">
        <title>Comparative Functional Genomics of Dry Heat Resistant strains isolated from the Viking Spacecraft.</title>
        <authorList>
            <person name="Seuylemezian A."/>
            <person name="Cooper K."/>
            <person name="Vaishampayan P."/>
        </authorList>
    </citation>
    <scope>NUCLEOTIDE SEQUENCE [LARGE SCALE GENOMIC DNA]</scope>
    <source>
        <strain evidence="2 4">ATCC 29669</strain>
    </source>
</reference>
<comment type="caution">
    <text evidence="1">The sequence shown here is derived from an EMBL/GenBank/DDBJ whole genome shotgun (WGS) entry which is preliminary data.</text>
</comment>
<dbReference type="AlphaFoldDB" id="A0A2N5GMZ7"/>
<protein>
    <submittedName>
        <fullName evidence="1">Uncharacterized protein</fullName>
    </submittedName>
</protein>
<accession>A0A2N5GMZ7</accession>
<gene>
    <name evidence="1" type="ORF">CU635_08900</name>
    <name evidence="2" type="ORF">CVD25_01280</name>
</gene>
<dbReference type="OrthoDB" id="2860966at2"/>
<keyword evidence="4" id="KW-1185">Reference proteome</keyword>
<dbReference type="Proteomes" id="UP000235114">
    <property type="component" value="Unassembled WGS sequence"/>
</dbReference>
<dbReference type="RefSeq" id="WP_101577016.1">
    <property type="nucleotide sequence ID" value="NZ_PGVA01000019.1"/>
</dbReference>
<dbReference type="EMBL" id="PGVD01000004">
    <property type="protein sequence ID" value="PLS00725.1"/>
    <property type="molecule type" value="Genomic_DNA"/>
</dbReference>
<evidence type="ECO:0000313" key="1">
    <source>
        <dbReference type="EMBL" id="PLR83539.1"/>
    </source>
</evidence>
<organism evidence="1 3">
    <name type="scientific">Bacillus canaveralius</name>
    <dbReference type="NCBI Taxonomy" id="1403243"/>
    <lineage>
        <taxon>Bacteria</taxon>
        <taxon>Bacillati</taxon>
        <taxon>Bacillota</taxon>
        <taxon>Bacilli</taxon>
        <taxon>Bacillales</taxon>
        <taxon>Bacillaceae</taxon>
        <taxon>Bacillus</taxon>
    </lineage>
</organism>
<proteinExistence type="predicted"/>
<evidence type="ECO:0000313" key="3">
    <source>
        <dbReference type="Proteomes" id="UP000234951"/>
    </source>
</evidence>
<evidence type="ECO:0000313" key="2">
    <source>
        <dbReference type="EMBL" id="PLS00725.1"/>
    </source>
</evidence>
<dbReference type="EMBL" id="PGVA01000019">
    <property type="protein sequence ID" value="PLR83539.1"/>
    <property type="molecule type" value="Genomic_DNA"/>
</dbReference>
<sequence>MQLSELILKINKSVEDLDLISTRKLIEANITILNQNKNLLKSNARELLEFLTNSLDNEDKPLTRQELGAINSINAYASRFDVRGLKLSIKDKAQLLLRKDVILYLNSDAKILLEGLGAITKDDQQ</sequence>
<reference evidence="1 3" key="1">
    <citation type="submission" date="2017-11" db="EMBL/GenBank/DDBJ databases">
        <title>Comparitive Functional Genomics of Dry Heat Resistant strains isolated from the Viking Spacecraft.</title>
        <authorList>
            <person name="Seuylemezian A."/>
            <person name="Cooper K."/>
            <person name="Vaishampayan P."/>
        </authorList>
    </citation>
    <scope>NUCLEOTIDE SEQUENCE [LARGE SCALE GENOMIC DNA]</scope>
    <source>
        <strain evidence="1 3">M4.6</strain>
    </source>
</reference>
<name>A0A2N5GMZ7_9BACI</name>
<dbReference type="Proteomes" id="UP000234951">
    <property type="component" value="Unassembled WGS sequence"/>
</dbReference>